<organism evidence="2 3">
    <name type="scientific">Aphis craccivora</name>
    <name type="common">Cowpea aphid</name>
    <dbReference type="NCBI Taxonomy" id="307492"/>
    <lineage>
        <taxon>Eukaryota</taxon>
        <taxon>Metazoa</taxon>
        <taxon>Ecdysozoa</taxon>
        <taxon>Arthropoda</taxon>
        <taxon>Hexapoda</taxon>
        <taxon>Insecta</taxon>
        <taxon>Pterygota</taxon>
        <taxon>Neoptera</taxon>
        <taxon>Paraneoptera</taxon>
        <taxon>Hemiptera</taxon>
        <taxon>Sternorrhyncha</taxon>
        <taxon>Aphidomorpha</taxon>
        <taxon>Aphidoidea</taxon>
        <taxon>Aphididae</taxon>
        <taxon>Aphidini</taxon>
        <taxon>Aphis</taxon>
        <taxon>Aphis</taxon>
    </lineage>
</organism>
<gene>
    <name evidence="2" type="ORF">FWK35_00026593</name>
</gene>
<dbReference type="Proteomes" id="UP000478052">
    <property type="component" value="Unassembled WGS sequence"/>
</dbReference>
<keyword evidence="3" id="KW-1185">Reference proteome</keyword>
<dbReference type="Pfam" id="PF00078">
    <property type="entry name" value="RVT_1"/>
    <property type="match status" value="1"/>
</dbReference>
<name>A0A6G0Z6C1_APHCR</name>
<dbReference type="InterPro" id="IPR000477">
    <property type="entry name" value="RT_dom"/>
</dbReference>
<dbReference type="AlphaFoldDB" id="A0A6G0Z6C1"/>
<comment type="caution">
    <text evidence="2">The sequence shown here is derived from an EMBL/GenBank/DDBJ whole genome shotgun (WGS) entry which is preliminary data.</text>
</comment>
<protein>
    <submittedName>
        <fullName evidence="2">Neuroblastoma-amplified sequence-like</fullName>
    </submittedName>
</protein>
<proteinExistence type="predicted"/>
<dbReference type="OrthoDB" id="6630711at2759"/>
<sequence>MILLEYLVRNKIEFTGQYGFRKKLGTEDALIDINNYLHSKRDTKKKILISFWDLEKAFDLISRQLLLNKLKELGFDDNALKWFTSYLSNRQQLTTIGPHCSNHCYVKDYGVTQGTSLGLILFLLYINSIPAYLLKGELFMFADDIALVNFEDNWEKLKYTVEIDLRHIYDWIEKNLLSFNINKSVCMPIVTIRSQLPVGYKFIIHKCGTADMKNCSCKPIKMVLSFKYFGVTMDFNLKWSEHIHNIKNKIRSLTLLFYKIRFLDKSIIRQIYMALCNLILSYGITCWGGTNRTDINTLYTTQKMIVKVAYSLPLKYPSQELFSHTNILSVYKLYIRKICKYT</sequence>
<feature type="domain" description="Reverse transcriptase" evidence="1">
    <location>
        <begin position="1"/>
        <end position="233"/>
    </location>
</feature>
<dbReference type="PROSITE" id="PS50878">
    <property type="entry name" value="RT_POL"/>
    <property type="match status" value="1"/>
</dbReference>
<evidence type="ECO:0000313" key="2">
    <source>
        <dbReference type="EMBL" id="KAF0766051.1"/>
    </source>
</evidence>
<reference evidence="2 3" key="1">
    <citation type="submission" date="2019-08" db="EMBL/GenBank/DDBJ databases">
        <title>Whole genome of Aphis craccivora.</title>
        <authorList>
            <person name="Voronova N.V."/>
            <person name="Shulinski R.S."/>
            <person name="Bandarenka Y.V."/>
            <person name="Zhorov D.G."/>
            <person name="Warner D."/>
        </authorList>
    </citation>
    <scope>NUCLEOTIDE SEQUENCE [LARGE SCALE GENOMIC DNA]</scope>
    <source>
        <strain evidence="2">180601</strain>
        <tissue evidence="2">Whole Body</tissue>
    </source>
</reference>
<evidence type="ECO:0000259" key="1">
    <source>
        <dbReference type="PROSITE" id="PS50878"/>
    </source>
</evidence>
<dbReference type="PANTHER" id="PTHR33332">
    <property type="entry name" value="REVERSE TRANSCRIPTASE DOMAIN-CONTAINING PROTEIN"/>
    <property type="match status" value="1"/>
</dbReference>
<evidence type="ECO:0000313" key="3">
    <source>
        <dbReference type="Proteomes" id="UP000478052"/>
    </source>
</evidence>
<dbReference type="EMBL" id="VUJU01001275">
    <property type="protein sequence ID" value="KAF0766051.1"/>
    <property type="molecule type" value="Genomic_DNA"/>
</dbReference>
<accession>A0A6G0Z6C1</accession>